<evidence type="ECO:0000259" key="3">
    <source>
        <dbReference type="SMART" id="SM00470"/>
    </source>
</evidence>
<evidence type="ECO:0000256" key="1">
    <source>
        <dbReference type="ARBA" id="ARBA00022603"/>
    </source>
</evidence>
<dbReference type="InterPro" id="IPR029063">
    <property type="entry name" value="SAM-dependent_MTases_sf"/>
</dbReference>
<dbReference type="GO" id="GO:0008170">
    <property type="term" value="F:N-methyltransferase activity"/>
    <property type="evidence" value="ECO:0007669"/>
    <property type="project" value="InterPro"/>
</dbReference>
<gene>
    <name evidence="4" type="ORF">LCGC14_2741420</name>
</gene>
<dbReference type="SMART" id="SM00470">
    <property type="entry name" value="ParB"/>
    <property type="match status" value="1"/>
</dbReference>
<dbReference type="GO" id="GO:0003677">
    <property type="term" value="F:DNA binding"/>
    <property type="evidence" value="ECO:0007669"/>
    <property type="project" value="InterPro"/>
</dbReference>
<keyword evidence="1" id="KW-0489">Methyltransferase</keyword>
<sequence length="424" mass="48574">TKGEKTMIVKITRLKIKPDRMGRALGDLTELKKSMSDLGRLIEPIILNENHEIMCGMRRYTAAMELNWEEVDVDYFSFLSPYLQRKVELDENIHRKNLEWFEVDSQIASLHELEVKEHGENVGGRPKLNQKKNGWSIEDTSKEVGVSRATASLAIKISDAIKDDPSLKLESSRKAALSKIKRREMAEIRKILSKRASFEVQNRFLLGDNKEILENFEKESINLILTDIPYDANVKDIYNHGDRMKYEDTEFSDVDGGLEHFLSLRDTLYHILVSGSHLWVFCGFDQVIPIREHFGKKFRVRNLPIIWDKVFKGYCPTPNNMIARNYECLVFMSKGSREFNNSGNIRTDRGDVWEYEKVPSAKKEAINEKPLKLIKDIIVLSSDEGELVLDPYSGSGVVVQASILTNREGIGIDNNENCIAMGRV</sequence>
<dbReference type="InterPro" id="IPR003115">
    <property type="entry name" value="ParB_N"/>
</dbReference>
<reference evidence="4" key="1">
    <citation type="journal article" date="2015" name="Nature">
        <title>Complex archaea that bridge the gap between prokaryotes and eukaryotes.</title>
        <authorList>
            <person name="Spang A."/>
            <person name="Saw J.H."/>
            <person name="Jorgensen S.L."/>
            <person name="Zaremba-Niedzwiedzka K."/>
            <person name="Martijn J."/>
            <person name="Lind A.E."/>
            <person name="van Eijk R."/>
            <person name="Schleper C."/>
            <person name="Guy L."/>
            <person name="Ettema T.J."/>
        </authorList>
    </citation>
    <scope>NUCLEOTIDE SEQUENCE</scope>
</reference>
<accession>A0A0F9BD77</accession>
<evidence type="ECO:0000313" key="4">
    <source>
        <dbReference type="EMBL" id="KKK88609.1"/>
    </source>
</evidence>
<dbReference type="Gene3D" id="3.90.1530.10">
    <property type="entry name" value="Conserved hypothetical protein from pyrococcus furiosus pfu- 392566-001, ParB domain"/>
    <property type="match status" value="1"/>
</dbReference>
<dbReference type="InterPro" id="IPR002941">
    <property type="entry name" value="DNA_methylase_N4/N6"/>
</dbReference>
<dbReference type="InterPro" id="IPR001091">
    <property type="entry name" value="RM_Methyltransferase"/>
</dbReference>
<feature type="domain" description="ParB-like N-terminal" evidence="3">
    <location>
        <begin position="7"/>
        <end position="93"/>
    </location>
</feature>
<dbReference type="EMBL" id="LAZR01049875">
    <property type="protein sequence ID" value="KKK88609.1"/>
    <property type="molecule type" value="Genomic_DNA"/>
</dbReference>
<dbReference type="Pfam" id="PF01555">
    <property type="entry name" value="N6_N4_Mtase"/>
    <property type="match status" value="1"/>
</dbReference>
<dbReference type="GO" id="GO:0032259">
    <property type="term" value="P:methylation"/>
    <property type="evidence" value="ECO:0007669"/>
    <property type="project" value="UniProtKB-KW"/>
</dbReference>
<name>A0A0F9BD77_9ZZZZ</name>
<dbReference type="InterPro" id="IPR036086">
    <property type="entry name" value="ParB/Sulfiredoxin_sf"/>
</dbReference>
<evidence type="ECO:0000256" key="2">
    <source>
        <dbReference type="ARBA" id="ARBA00022679"/>
    </source>
</evidence>
<proteinExistence type="predicted"/>
<dbReference type="PRINTS" id="PR00508">
    <property type="entry name" value="S21N4MTFRASE"/>
</dbReference>
<dbReference type="SUPFAM" id="SSF110849">
    <property type="entry name" value="ParB/Sulfiredoxin"/>
    <property type="match status" value="1"/>
</dbReference>
<feature type="non-terminal residue" evidence="4">
    <location>
        <position position="424"/>
    </location>
</feature>
<dbReference type="AlphaFoldDB" id="A0A0F9BD77"/>
<organism evidence="4">
    <name type="scientific">marine sediment metagenome</name>
    <dbReference type="NCBI Taxonomy" id="412755"/>
    <lineage>
        <taxon>unclassified sequences</taxon>
        <taxon>metagenomes</taxon>
        <taxon>ecological metagenomes</taxon>
    </lineage>
</organism>
<keyword evidence="2" id="KW-0808">Transferase</keyword>
<comment type="caution">
    <text evidence="4">The sequence shown here is derived from an EMBL/GenBank/DDBJ whole genome shotgun (WGS) entry which is preliminary data.</text>
</comment>
<feature type="non-terminal residue" evidence="4">
    <location>
        <position position="1"/>
    </location>
</feature>
<dbReference type="SUPFAM" id="SSF53335">
    <property type="entry name" value="S-adenosyl-L-methionine-dependent methyltransferases"/>
    <property type="match status" value="1"/>
</dbReference>
<dbReference type="Gene3D" id="3.40.50.150">
    <property type="entry name" value="Vaccinia Virus protein VP39"/>
    <property type="match status" value="1"/>
</dbReference>
<protein>
    <recommendedName>
        <fullName evidence="3">ParB-like N-terminal domain-containing protein</fullName>
    </recommendedName>
</protein>